<feature type="domain" description="GHMP kinase N-terminal" evidence="16">
    <location>
        <begin position="145"/>
        <end position="204"/>
    </location>
</feature>
<reference evidence="18 19" key="1">
    <citation type="submission" date="2019-09" db="EMBL/GenBank/DDBJ databases">
        <title>Draft genome of the ectomycorrhizal ascomycete Sphaerosporella brunnea.</title>
        <authorList>
            <consortium name="DOE Joint Genome Institute"/>
            <person name="Benucci G.M."/>
            <person name="Marozzi G."/>
            <person name="Antonielli L."/>
            <person name="Sanchez S."/>
            <person name="Marco P."/>
            <person name="Wang X."/>
            <person name="Falini L.B."/>
            <person name="Barry K."/>
            <person name="Haridas S."/>
            <person name="Lipzen A."/>
            <person name="Labutti K."/>
            <person name="Grigoriev I.V."/>
            <person name="Murat C."/>
            <person name="Martin F."/>
            <person name="Albertini E."/>
            <person name="Donnini D."/>
            <person name="Bonito G."/>
        </authorList>
    </citation>
    <scope>NUCLEOTIDE SEQUENCE [LARGE SCALE GENOMIC DNA]</scope>
    <source>
        <strain evidence="18 19">Sb_GMNB300</strain>
    </source>
</reference>
<dbReference type="GO" id="GO:0005524">
    <property type="term" value="F:ATP binding"/>
    <property type="evidence" value="ECO:0007669"/>
    <property type="project" value="UniProtKB-UniRule"/>
</dbReference>
<dbReference type="Gene3D" id="3.30.230.10">
    <property type="match status" value="1"/>
</dbReference>
<evidence type="ECO:0000256" key="12">
    <source>
        <dbReference type="ARBA" id="ARBA00023166"/>
    </source>
</evidence>
<keyword evidence="4 15" id="KW-0444">Lipid biosynthesis</keyword>
<dbReference type="GO" id="GO:0006696">
    <property type="term" value="P:ergosterol biosynthetic process"/>
    <property type="evidence" value="ECO:0007669"/>
    <property type="project" value="TreeGrafter"/>
</dbReference>
<dbReference type="InterPro" id="IPR020568">
    <property type="entry name" value="Ribosomal_Su5_D2-typ_SF"/>
</dbReference>
<evidence type="ECO:0000256" key="7">
    <source>
        <dbReference type="ARBA" id="ARBA00022777"/>
    </source>
</evidence>
<evidence type="ECO:0000256" key="11">
    <source>
        <dbReference type="ARBA" id="ARBA00023098"/>
    </source>
</evidence>
<dbReference type="InterPro" id="IPR006204">
    <property type="entry name" value="GHMP_kinase_N_dom"/>
</dbReference>
<dbReference type="SUPFAM" id="SSF54211">
    <property type="entry name" value="Ribosomal protein S5 domain 2-like"/>
    <property type="match status" value="1"/>
</dbReference>
<evidence type="ECO:0000313" key="18">
    <source>
        <dbReference type="EMBL" id="KAA8905346.1"/>
    </source>
</evidence>
<evidence type="ECO:0000256" key="8">
    <source>
        <dbReference type="ARBA" id="ARBA00022840"/>
    </source>
</evidence>
<comment type="pathway">
    <text evidence="1 15">Isoprenoid biosynthesis; isopentenyl diphosphate biosynthesis via mevalonate pathway; isopentenyl diphosphate from (R)-mevalonate: step 2/3.</text>
</comment>
<dbReference type="PIRSF" id="PIRSF017288">
    <property type="entry name" value="PMK_GHMP_euk"/>
    <property type="match status" value="1"/>
</dbReference>
<dbReference type="InterPro" id="IPR014721">
    <property type="entry name" value="Ribsml_uS5_D2-typ_fold_subgr"/>
</dbReference>
<comment type="catalytic activity">
    <reaction evidence="14">
        <text>(R)-5-phosphomevalonate + ATP = (R)-5-diphosphomevalonate + ADP</text>
        <dbReference type="Rhea" id="RHEA:16341"/>
        <dbReference type="ChEBI" id="CHEBI:30616"/>
        <dbReference type="ChEBI" id="CHEBI:57557"/>
        <dbReference type="ChEBI" id="CHEBI:58146"/>
        <dbReference type="ChEBI" id="CHEBI:456216"/>
        <dbReference type="EC" id="2.7.4.2"/>
    </reaction>
    <physiologicalReaction direction="left-to-right" evidence="14">
        <dbReference type="Rhea" id="RHEA:16342"/>
    </physiologicalReaction>
</comment>
<name>A0A5J5EW91_9PEZI</name>
<evidence type="ECO:0000259" key="17">
    <source>
        <dbReference type="Pfam" id="PF08544"/>
    </source>
</evidence>
<dbReference type="GO" id="GO:0019287">
    <property type="term" value="P:isopentenyl diphosphate biosynthetic process, mevalonate pathway"/>
    <property type="evidence" value="ECO:0007669"/>
    <property type="project" value="UniProtKB-UniRule"/>
</dbReference>
<keyword evidence="18" id="KW-0689">Ribosomal protein</keyword>
<dbReference type="GO" id="GO:0010142">
    <property type="term" value="P:farnesyl diphosphate biosynthetic process, mevalonate pathway"/>
    <property type="evidence" value="ECO:0007669"/>
    <property type="project" value="TreeGrafter"/>
</dbReference>
<dbReference type="Pfam" id="PF00288">
    <property type="entry name" value="GHMP_kinases_N"/>
    <property type="match status" value="1"/>
</dbReference>
<keyword evidence="9 15" id="KW-0752">Steroid biosynthesis</keyword>
<dbReference type="OrthoDB" id="10262935at2759"/>
<feature type="domain" description="GHMP kinase C-terminal" evidence="17">
    <location>
        <begin position="331"/>
        <end position="396"/>
    </location>
</feature>
<dbReference type="SUPFAM" id="SSF55060">
    <property type="entry name" value="GHMP Kinase, C-terminal domain"/>
    <property type="match status" value="1"/>
</dbReference>
<protein>
    <recommendedName>
        <fullName evidence="3 15">Phosphomevalonate kinase</fullName>
        <ecNumber evidence="3 15">2.7.4.2</ecNumber>
    </recommendedName>
</protein>
<keyword evidence="19" id="KW-1185">Reference proteome</keyword>
<evidence type="ECO:0000256" key="1">
    <source>
        <dbReference type="ARBA" id="ARBA00005017"/>
    </source>
</evidence>
<dbReference type="FunCoup" id="A0A5J5EW91">
    <property type="interactions" value="104"/>
</dbReference>
<sequence>MSITPSASSAPGKVFLAGGYLVLDKNYSALVFALSARVHAVSAAAGKENTITIRSPQFSGAEWSYNITLPSPGSDSGVTVTATEGAKNAFIETTIRYVISYLSIPSDSVLPGAEITIYADNDYYSQPSPDVPRFNALNVPITSAHKTGLGSSAALTTALTACLLSTFSPIAASETTIHNLAQAAHCTAQGKVGSGFDVAAAVFGSCVYHRFSPPILEAVGDAGSAGFATRLRECVDSTWDFTIEKTSVPPGLRLLMGDVDCGSSTPGMVRKVLTWRKENAEEAKALWDGLEDLNKGLRDLLADARKRAEIEPEDVTLLLNIKSQLEKIRVGIRAMGEAAGVPIEPPAQTKLLDAATKATKGVLGGVVPGAGGYDAVVFLMADREKTVESLRRFLNKYQFEGEGEGKGTVEVLGTREEHEGVRQEDVGSYGV</sequence>
<evidence type="ECO:0000256" key="15">
    <source>
        <dbReference type="PIRNR" id="PIRNR017288"/>
    </source>
</evidence>
<dbReference type="InterPro" id="IPR035102">
    <property type="entry name" value="Phosphomevalonate_kinase"/>
</dbReference>
<keyword evidence="6" id="KW-0547">Nucleotide-binding</keyword>
<comment type="similarity">
    <text evidence="2 15">Belongs to the GHMP kinase family. Mevalonate kinase subfamily.</text>
</comment>
<evidence type="ECO:0000256" key="10">
    <source>
        <dbReference type="ARBA" id="ARBA00023011"/>
    </source>
</evidence>
<keyword evidence="10" id="KW-0756">Sterol biosynthesis</keyword>
<evidence type="ECO:0000256" key="14">
    <source>
        <dbReference type="ARBA" id="ARBA00029326"/>
    </source>
</evidence>
<evidence type="ECO:0000256" key="13">
    <source>
        <dbReference type="ARBA" id="ARBA00023221"/>
    </source>
</evidence>
<evidence type="ECO:0000259" key="16">
    <source>
        <dbReference type="Pfam" id="PF00288"/>
    </source>
</evidence>
<dbReference type="PANTHER" id="PTHR31814">
    <property type="match status" value="1"/>
</dbReference>
<evidence type="ECO:0000256" key="5">
    <source>
        <dbReference type="ARBA" id="ARBA00022679"/>
    </source>
</evidence>
<proteinExistence type="inferred from homology"/>
<keyword evidence="11 15" id="KW-0443">Lipid metabolism</keyword>
<dbReference type="Pfam" id="PF08544">
    <property type="entry name" value="GHMP_kinases_C"/>
    <property type="match status" value="1"/>
</dbReference>
<dbReference type="GO" id="GO:0005840">
    <property type="term" value="C:ribosome"/>
    <property type="evidence" value="ECO:0007669"/>
    <property type="project" value="UniProtKB-KW"/>
</dbReference>
<keyword evidence="8" id="KW-0067">ATP-binding</keyword>
<dbReference type="PANTHER" id="PTHR31814:SF2">
    <property type="entry name" value="PHOSPHOMEVALONATE KINASE"/>
    <property type="match status" value="1"/>
</dbReference>
<dbReference type="InParanoid" id="A0A5J5EW91"/>
<dbReference type="GO" id="GO:0005777">
    <property type="term" value="C:peroxisome"/>
    <property type="evidence" value="ECO:0007669"/>
    <property type="project" value="TreeGrafter"/>
</dbReference>
<dbReference type="UniPathway" id="UPA00057">
    <property type="reaction ID" value="UER00099"/>
</dbReference>
<gene>
    <name evidence="18" type="ORF">FN846DRAFT_779125</name>
</gene>
<keyword evidence="5 15" id="KW-0808">Transferase</keyword>
<keyword evidence="7 15" id="KW-0418">Kinase</keyword>
<dbReference type="InterPro" id="IPR016005">
    <property type="entry name" value="Erg8"/>
</dbReference>
<dbReference type="EMBL" id="VXIS01000100">
    <property type="protein sequence ID" value="KAA8905346.1"/>
    <property type="molecule type" value="Genomic_DNA"/>
</dbReference>
<evidence type="ECO:0000256" key="6">
    <source>
        <dbReference type="ARBA" id="ARBA00022741"/>
    </source>
</evidence>
<dbReference type="Gene3D" id="3.30.70.890">
    <property type="entry name" value="GHMP kinase, C-terminal domain"/>
    <property type="match status" value="1"/>
</dbReference>
<keyword evidence="13 15" id="KW-0753">Steroid metabolism</keyword>
<evidence type="ECO:0000256" key="9">
    <source>
        <dbReference type="ARBA" id="ARBA00022955"/>
    </source>
</evidence>
<evidence type="ECO:0000256" key="2">
    <source>
        <dbReference type="ARBA" id="ARBA00006495"/>
    </source>
</evidence>
<comment type="caution">
    <text evidence="18">The sequence shown here is derived from an EMBL/GenBank/DDBJ whole genome shotgun (WGS) entry which is preliminary data.</text>
</comment>
<dbReference type="InterPro" id="IPR036554">
    <property type="entry name" value="GHMP_kinase_C_sf"/>
</dbReference>
<keyword evidence="12" id="KW-1207">Sterol metabolism</keyword>
<keyword evidence="18" id="KW-0687">Ribonucleoprotein</keyword>
<evidence type="ECO:0000256" key="3">
    <source>
        <dbReference type="ARBA" id="ARBA00012958"/>
    </source>
</evidence>
<dbReference type="EC" id="2.7.4.2" evidence="3 15"/>
<organism evidence="18 19">
    <name type="scientific">Sphaerosporella brunnea</name>
    <dbReference type="NCBI Taxonomy" id="1250544"/>
    <lineage>
        <taxon>Eukaryota</taxon>
        <taxon>Fungi</taxon>
        <taxon>Dikarya</taxon>
        <taxon>Ascomycota</taxon>
        <taxon>Pezizomycotina</taxon>
        <taxon>Pezizomycetes</taxon>
        <taxon>Pezizales</taxon>
        <taxon>Pyronemataceae</taxon>
        <taxon>Sphaerosporella</taxon>
    </lineage>
</organism>
<dbReference type="AlphaFoldDB" id="A0A5J5EW91"/>
<dbReference type="GO" id="GO:0004631">
    <property type="term" value="F:phosphomevalonate kinase activity"/>
    <property type="evidence" value="ECO:0007669"/>
    <property type="project" value="UniProtKB-UniRule"/>
</dbReference>
<dbReference type="InterPro" id="IPR013750">
    <property type="entry name" value="GHMP_kinase_C_dom"/>
</dbReference>
<accession>A0A5J5EW91</accession>
<evidence type="ECO:0000256" key="4">
    <source>
        <dbReference type="ARBA" id="ARBA00022516"/>
    </source>
</evidence>
<dbReference type="Proteomes" id="UP000326924">
    <property type="component" value="Unassembled WGS sequence"/>
</dbReference>
<evidence type="ECO:0000313" key="19">
    <source>
        <dbReference type="Proteomes" id="UP000326924"/>
    </source>
</evidence>